<evidence type="ECO:0000313" key="1">
    <source>
        <dbReference type="EMBL" id="CAA9271312.1"/>
    </source>
</evidence>
<dbReference type="InterPro" id="IPR011044">
    <property type="entry name" value="Quino_amine_DH_bsu"/>
</dbReference>
<accession>A0A6J4J7R7</accession>
<dbReference type="PANTHER" id="PTHR31270">
    <property type="entry name" value="GLUTAMINYL-PEPTIDE CYCLOTRANSFERASE"/>
    <property type="match status" value="1"/>
</dbReference>
<dbReference type="PANTHER" id="PTHR31270:SF1">
    <property type="entry name" value="GLUTAMINYL-PEPTIDE CYCLOTRANSFERASE"/>
    <property type="match status" value="1"/>
</dbReference>
<dbReference type="EMBL" id="CADCTC010000177">
    <property type="protein sequence ID" value="CAA9271312.1"/>
    <property type="molecule type" value="Genomic_DNA"/>
</dbReference>
<organism evidence="1">
    <name type="scientific">uncultured Chloroflexota bacterium</name>
    <dbReference type="NCBI Taxonomy" id="166587"/>
    <lineage>
        <taxon>Bacteria</taxon>
        <taxon>Bacillati</taxon>
        <taxon>Chloroflexota</taxon>
        <taxon>environmental samples</taxon>
    </lineage>
</organism>
<name>A0A6J4J7R7_9CHLR</name>
<dbReference type="Pfam" id="PF05096">
    <property type="entry name" value="Glu_cyclase_2"/>
    <property type="match status" value="1"/>
</dbReference>
<dbReference type="GO" id="GO:0016603">
    <property type="term" value="F:glutaminyl-peptide cyclotransferase activity"/>
    <property type="evidence" value="ECO:0007669"/>
    <property type="project" value="InterPro"/>
</dbReference>
<dbReference type="Gene3D" id="2.130.10.10">
    <property type="entry name" value="YVTN repeat-like/Quinoprotein amine dehydrogenase"/>
    <property type="match status" value="1"/>
</dbReference>
<gene>
    <name evidence="1" type="ORF">AVDCRST_MAG77-3177</name>
</gene>
<sequence length="284" mass="31182">MLLWLPGFTCRDSTVAAHNARQDVAPVTEALPANGGSEPQTAPAAPAAPLGPAIYGYEVVNSYPHDPNAFTQGLLVNPDGTLMESTGTYGQSSLRQVDLATGAVLRRVDVPREFFAEGLVVLANKAYQLTWQERRAFVYDAATFVKEGELGYEGEGWGLTTDGQHLILSDGTPRLRFLDPTTFRVLRTVDVVDRGVAVQQINELEYVRGEVWANIWHADRIARIDPATGAVVGWIEMAGLLPAAERRHPEAVLNGIAYDEANDRLFVTGKLWPRLFEIRVRQAS</sequence>
<dbReference type="SUPFAM" id="SSF50969">
    <property type="entry name" value="YVTN repeat-like/Quinoprotein amine dehydrogenase"/>
    <property type="match status" value="1"/>
</dbReference>
<dbReference type="InterPro" id="IPR007788">
    <property type="entry name" value="QCT"/>
</dbReference>
<reference evidence="1" key="1">
    <citation type="submission" date="2020-02" db="EMBL/GenBank/DDBJ databases">
        <authorList>
            <person name="Meier V. D."/>
        </authorList>
    </citation>
    <scope>NUCLEOTIDE SEQUENCE</scope>
    <source>
        <strain evidence="1">AVDCRST_MAG77</strain>
    </source>
</reference>
<protein>
    <submittedName>
        <fullName evidence="1">Glutamine cyclotransferase</fullName>
    </submittedName>
</protein>
<keyword evidence="1" id="KW-0808">Transferase</keyword>
<dbReference type="InterPro" id="IPR015943">
    <property type="entry name" value="WD40/YVTN_repeat-like_dom_sf"/>
</dbReference>
<dbReference type="AlphaFoldDB" id="A0A6J4J7R7"/>
<proteinExistence type="predicted"/>